<dbReference type="CDD" id="cd02440">
    <property type="entry name" value="AdoMet_MTases"/>
    <property type="match status" value="1"/>
</dbReference>
<sequence length="307" mass="33206">MADELENWYRLTLLVDAAGGDHAAAILWEHEVGGVEMYDAETYAEDQSIPPVPDGTNRLIAYIEQDSPEQAEQSRDAIVASLTESGLPPISVQFGSFTDTSWQTAWKDFFKPTVMSKRAIVGPPWEEFEAPEGGTKIVIEPGMAFGTGTHETTQLCGEKIDRLLGEADSPQSLLDVGCGSAILSMIAARLGAAPVFGVDNDAHAVEVAKENLEVNQLGGAIDLSTRELSTFDETFDIVVANILTPILISLRDDLIARVRPGGTLLLSGITDVQVDSIREAFVGSELRELDLAQKGEWVCFELQRVSA</sequence>
<evidence type="ECO:0000256" key="2">
    <source>
        <dbReference type="ARBA" id="ARBA00022490"/>
    </source>
</evidence>
<dbReference type="InterPro" id="IPR050078">
    <property type="entry name" value="Ribosomal_L11_MeTrfase_PrmA"/>
</dbReference>
<comment type="catalytic activity">
    <reaction evidence="6">
        <text>L-lysyl-[protein] + 3 S-adenosyl-L-methionine = N(6),N(6),N(6)-trimethyl-L-lysyl-[protein] + 3 S-adenosyl-L-homocysteine + 3 H(+)</text>
        <dbReference type="Rhea" id="RHEA:54192"/>
        <dbReference type="Rhea" id="RHEA-COMP:9752"/>
        <dbReference type="Rhea" id="RHEA-COMP:13826"/>
        <dbReference type="ChEBI" id="CHEBI:15378"/>
        <dbReference type="ChEBI" id="CHEBI:29969"/>
        <dbReference type="ChEBI" id="CHEBI:57856"/>
        <dbReference type="ChEBI" id="CHEBI:59789"/>
        <dbReference type="ChEBI" id="CHEBI:61961"/>
    </reaction>
</comment>
<feature type="binding site" evidence="6">
    <location>
        <position position="177"/>
    </location>
    <ligand>
        <name>S-adenosyl-L-methionine</name>
        <dbReference type="ChEBI" id="CHEBI:59789"/>
    </ligand>
</feature>
<dbReference type="PIRSF" id="PIRSF000401">
    <property type="entry name" value="RPL11_MTase"/>
    <property type="match status" value="1"/>
</dbReference>
<feature type="binding site" evidence="6">
    <location>
        <position position="153"/>
    </location>
    <ligand>
        <name>S-adenosyl-L-methionine</name>
        <dbReference type="ChEBI" id="CHEBI:59789"/>
    </ligand>
</feature>
<evidence type="ECO:0000313" key="7">
    <source>
        <dbReference type="EMBL" id="AWV89241.1"/>
    </source>
</evidence>
<dbReference type="HAMAP" id="MF_00735">
    <property type="entry name" value="Methyltr_PrmA"/>
    <property type="match status" value="1"/>
</dbReference>
<dbReference type="RefSeq" id="WP_111333575.1">
    <property type="nucleotide sequence ID" value="NZ_CP030032.1"/>
</dbReference>
<organism evidence="7 8">
    <name type="scientific">Bradymonas sediminis</name>
    <dbReference type="NCBI Taxonomy" id="1548548"/>
    <lineage>
        <taxon>Bacteria</taxon>
        <taxon>Deltaproteobacteria</taxon>
        <taxon>Bradymonadales</taxon>
        <taxon>Bradymonadaceae</taxon>
        <taxon>Bradymonas</taxon>
    </lineage>
</organism>
<dbReference type="GO" id="GO:0032259">
    <property type="term" value="P:methylation"/>
    <property type="evidence" value="ECO:0007669"/>
    <property type="project" value="UniProtKB-KW"/>
</dbReference>
<feature type="binding site" evidence="6">
    <location>
        <position position="199"/>
    </location>
    <ligand>
        <name>S-adenosyl-L-methionine</name>
        <dbReference type="ChEBI" id="CHEBI:59789"/>
    </ligand>
</feature>
<reference evidence="7 8" key="1">
    <citation type="submission" date="2018-06" db="EMBL/GenBank/DDBJ databases">
        <title>Lujinxingia sediminis gen. nov. sp. nov., a new facultative anaerobic member of the class Deltaproteobacteria, and proposal of Lujinxingaceae fam. nov.</title>
        <authorList>
            <person name="Guo L.-Y."/>
            <person name="Li C.-M."/>
            <person name="Wang S."/>
            <person name="Du Z.-J."/>
        </authorList>
    </citation>
    <scope>NUCLEOTIDE SEQUENCE [LARGE SCALE GENOMIC DNA]</scope>
    <source>
        <strain evidence="7 8">FA350</strain>
    </source>
</reference>
<dbReference type="GO" id="GO:0005840">
    <property type="term" value="C:ribosome"/>
    <property type="evidence" value="ECO:0007669"/>
    <property type="project" value="UniProtKB-KW"/>
</dbReference>
<keyword evidence="8" id="KW-1185">Reference proteome</keyword>
<dbReference type="AlphaFoldDB" id="A0A2Z4FJV1"/>
<keyword evidence="2 6" id="KW-0963">Cytoplasm</keyword>
<dbReference type="Proteomes" id="UP000249799">
    <property type="component" value="Chromosome"/>
</dbReference>
<comment type="subcellular location">
    <subcellularLocation>
        <location evidence="6">Cytoplasm</location>
    </subcellularLocation>
</comment>
<comment type="similarity">
    <text evidence="1 6">Belongs to the methyltransferase superfamily. PrmA family.</text>
</comment>
<feature type="binding site" evidence="6">
    <location>
        <position position="241"/>
    </location>
    <ligand>
        <name>S-adenosyl-L-methionine</name>
        <dbReference type="ChEBI" id="CHEBI:59789"/>
    </ligand>
</feature>
<keyword evidence="4 6" id="KW-0808">Transferase</keyword>
<dbReference type="SUPFAM" id="SSF53335">
    <property type="entry name" value="S-adenosyl-L-methionine-dependent methyltransferases"/>
    <property type="match status" value="1"/>
</dbReference>
<dbReference type="GO" id="GO:0016279">
    <property type="term" value="F:protein-lysine N-methyltransferase activity"/>
    <property type="evidence" value="ECO:0007669"/>
    <property type="project" value="RHEA"/>
</dbReference>
<protein>
    <recommendedName>
        <fullName evidence="6">Ribosomal protein L11 methyltransferase</fullName>
        <shortName evidence="6">L11 Mtase</shortName>
        <ecNumber evidence="6">2.1.1.-</ecNumber>
    </recommendedName>
</protein>
<name>A0A2Z4FJV1_9DELT</name>
<accession>A0A2Z4FJV1</accession>
<keyword evidence="5 6" id="KW-0949">S-adenosyl-L-methionine</keyword>
<dbReference type="GO" id="GO:0005737">
    <property type="term" value="C:cytoplasm"/>
    <property type="evidence" value="ECO:0007669"/>
    <property type="project" value="UniProtKB-SubCell"/>
</dbReference>
<dbReference type="Pfam" id="PF06325">
    <property type="entry name" value="PrmA"/>
    <property type="match status" value="1"/>
</dbReference>
<dbReference type="PANTHER" id="PTHR43648">
    <property type="entry name" value="ELECTRON TRANSFER FLAVOPROTEIN BETA SUBUNIT LYSINE METHYLTRANSFERASE"/>
    <property type="match status" value="1"/>
</dbReference>
<dbReference type="InterPro" id="IPR029063">
    <property type="entry name" value="SAM-dependent_MTases_sf"/>
</dbReference>
<proteinExistence type="inferred from homology"/>
<comment type="function">
    <text evidence="6">Methylates ribosomal protein L11.</text>
</comment>
<dbReference type="Gene3D" id="3.40.50.150">
    <property type="entry name" value="Vaccinia Virus protein VP39"/>
    <property type="match status" value="1"/>
</dbReference>
<evidence type="ECO:0000256" key="6">
    <source>
        <dbReference type="HAMAP-Rule" id="MF_00735"/>
    </source>
</evidence>
<dbReference type="PANTHER" id="PTHR43648:SF1">
    <property type="entry name" value="ELECTRON TRANSFER FLAVOPROTEIN BETA SUBUNIT LYSINE METHYLTRANSFERASE"/>
    <property type="match status" value="1"/>
</dbReference>
<evidence type="ECO:0000313" key="8">
    <source>
        <dbReference type="Proteomes" id="UP000249799"/>
    </source>
</evidence>
<keyword evidence="7" id="KW-0689">Ribosomal protein</keyword>
<dbReference type="EC" id="2.1.1.-" evidence="6"/>
<gene>
    <name evidence="6" type="primary">prmA</name>
    <name evidence="7" type="ORF">DN745_07760</name>
</gene>
<evidence type="ECO:0000256" key="1">
    <source>
        <dbReference type="ARBA" id="ARBA00009741"/>
    </source>
</evidence>
<keyword evidence="7" id="KW-0687">Ribonucleoprotein</keyword>
<evidence type="ECO:0000256" key="4">
    <source>
        <dbReference type="ARBA" id="ARBA00022679"/>
    </source>
</evidence>
<evidence type="ECO:0000256" key="5">
    <source>
        <dbReference type="ARBA" id="ARBA00022691"/>
    </source>
</evidence>
<dbReference type="KEGG" id="bsed:DN745_07760"/>
<evidence type="ECO:0000256" key="3">
    <source>
        <dbReference type="ARBA" id="ARBA00022603"/>
    </source>
</evidence>
<keyword evidence="3 6" id="KW-0489">Methyltransferase</keyword>
<dbReference type="OrthoDB" id="9785995at2"/>
<dbReference type="EMBL" id="CP030032">
    <property type="protein sequence ID" value="AWV89241.1"/>
    <property type="molecule type" value="Genomic_DNA"/>
</dbReference>
<dbReference type="InterPro" id="IPR004498">
    <property type="entry name" value="Ribosomal_PrmA_MeTrfase"/>
</dbReference>